<keyword evidence="3 10" id="KW-0479">Metal-binding</keyword>
<dbReference type="PRINTS" id="PR00984">
    <property type="entry name" value="TRNASYNTHILE"/>
</dbReference>
<comment type="subcellular location">
    <subcellularLocation>
        <location evidence="10">Cytoplasm</location>
    </subcellularLocation>
</comment>
<dbReference type="CDD" id="cd07961">
    <property type="entry name" value="Anticodon_Ia_Ile_ABEc"/>
    <property type="match status" value="1"/>
</dbReference>
<comment type="function">
    <text evidence="10">Catalyzes the attachment of isoleucine to tRNA(Ile). As IleRS can inadvertently accommodate and process structurally similar amino acids such as valine, to avoid such errors it has two additional distinct tRNA(Ile)-dependent editing activities. One activity is designated as 'pretransfer' editing and involves the hydrolysis of activated Val-AMP. The other activity is designated 'posttransfer' editing and involves deacylation of mischarged Val-tRNA(Ile).</text>
</comment>
<dbReference type="Proteomes" id="UP000010469">
    <property type="component" value="Chromosome"/>
</dbReference>
<name>L0ABE4_CALLD</name>
<keyword evidence="8 10" id="KW-0030">Aminoacyl-tRNA synthetase</keyword>
<dbReference type="Gene3D" id="3.90.740.10">
    <property type="entry name" value="Valyl/Leucyl/Isoleucyl-tRNA synthetase, editing domain"/>
    <property type="match status" value="1"/>
</dbReference>
<dbReference type="InterPro" id="IPR009008">
    <property type="entry name" value="Val/Leu/Ile-tRNA-synth_edit"/>
</dbReference>
<dbReference type="InParanoid" id="L0ABE4"/>
<dbReference type="Pfam" id="PF00133">
    <property type="entry name" value="tRNA-synt_1"/>
    <property type="match status" value="1"/>
</dbReference>
<keyword evidence="2 10" id="KW-0436">Ligase</keyword>
<dbReference type="Pfam" id="PF08264">
    <property type="entry name" value="Anticodon_1"/>
    <property type="match status" value="1"/>
</dbReference>
<dbReference type="GO" id="GO:0008270">
    <property type="term" value="F:zinc ion binding"/>
    <property type="evidence" value="ECO:0007669"/>
    <property type="project" value="UniProtKB-UniRule"/>
</dbReference>
<dbReference type="GO" id="GO:0005737">
    <property type="term" value="C:cytoplasm"/>
    <property type="evidence" value="ECO:0007669"/>
    <property type="project" value="UniProtKB-SubCell"/>
</dbReference>
<dbReference type="GO" id="GO:0006428">
    <property type="term" value="P:isoleucyl-tRNA aminoacylation"/>
    <property type="evidence" value="ECO:0007669"/>
    <property type="project" value="UniProtKB-UniRule"/>
</dbReference>
<dbReference type="GO" id="GO:0004822">
    <property type="term" value="F:isoleucine-tRNA ligase activity"/>
    <property type="evidence" value="ECO:0007669"/>
    <property type="project" value="UniProtKB-UniRule"/>
</dbReference>
<evidence type="ECO:0000256" key="2">
    <source>
        <dbReference type="ARBA" id="ARBA00022598"/>
    </source>
</evidence>
<evidence type="ECO:0000259" key="11">
    <source>
        <dbReference type="Pfam" id="PF00133"/>
    </source>
</evidence>
<sequence>MIIDDRLTKEKYNQKNIEEWVKGYWEKNDIYNKVKEKSNKSEKKFYFLDGPPYANANTIHLGTLWNKVLKDTLLRYYRMRGFNVWDKPGFDTHGLPIEVMIEKQLGSNNKKDIVNKIGVDNFINKCLAFVKDNINAMTKDFEEIGVFMDWKNPYVTYDDSYIESGWYLIRKAYEKGLLYKGRNVLHWCPRCETTLADYEVSEYRELEDPSIYVKFKVKNEKDTYLLIWTTTPWTLPANAFVMAHPDIDYVMIQTDNEKLILSKERLEKVIEEAKIKEYEVVKTFKGKELEGLEYEHPLEDLVKAQAELKKYHKVVMAPEAVVSGEGTGLVHSAPGHGEIDSIIGSKIGAPLMGLVNDQGFMVEEAGKYAGLYFRTDANNEILKDLKERNALLHAGKIKHRYPVCWRCKTPLLLKATDQWFIAVSKIRDKLIDEANKVEWVPQWAKDRFMNIVGNVRDWVISRQRFWGVPLPVWECENCHHLEVIGDVNDIIKLGGKVPKNLHRPWIDEVTLKCPKCGGSMKRVSDVLDVWFDSGIAFYASLGYPKNKELYEKLSPADLILEGHDQTRGWFFSLLRSGVIGFESSPYKRVLLHGFVLDEQGREMHKSLGNYVSFEELMSKQPRDVVRYYVLQNTTWEDLKFSWKGMEQASRNFTILWNVFSFASMYMSLDKFDPTKNKLSELPLENEDKWLLSKLNNLIRDFNKYYSSLEVHNAARILMNFIVEDVSHWYLKIIRKRVWEDEDTPSKRAAYATLYYVLKNWLILSTPIIPYISEYLYQNFIKIAEPELPESISLLDIPDPDLSLIDENIEYKMNLAKIVVENVLSARMQAGIKIRLPIKSVIISSHDNNLREVIKDVLPYIKELANVKEIQVVGKEFFEQAKIYKLEPNYKELGPSFKKFLPIIVKEVKNKEEEIGLGLVRDGYYNLNVNGETIKLEAKYFKIQATYPEWLEVTESNIGIIAIDKRVSEEEYKEGTAREIIRRVQYMRKEMGLPVDAYIETWIYSDDNEYLSTIKSLEEYIKNETRSKSINYSEPPKDSYSKDWEVEEKRITIGIKIRQ</sequence>
<keyword evidence="5 10" id="KW-0862">Zinc</keyword>
<dbReference type="InterPro" id="IPR033709">
    <property type="entry name" value="Anticodon_Ile_ABEc"/>
</dbReference>
<dbReference type="STRING" id="1056495.Calag_0712"/>
<feature type="binding site" evidence="10">
    <location>
        <position position="605"/>
    </location>
    <ligand>
        <name>ATP</name>
        <dbReference type="ChEBI" id="CHEBI:30616"/>
    </ligand>
</feature>
<dbReference type="FunFam" id="3.40.50.620:FF:000286">
    <property type="entry name" value="Isoleucine--tRNA ligase"/>
    <property type="match status" value="1"/>
</dbReference>
<keyword evidence="14" id="KW-1185">Reference proteome</keyword>
<dbReference type="AlphaFoldDB" id="L0ABE4"/>
<dbReference type="FunCoup" id="L0ABE4">
    <property type="interactions" value="240"/>
</dbReference>
<dbReference type="Pfam" id="PF19302">
    <property type="entry name" value="DUF5915"/>
    <property type="match status" value="1"/>
</dbReference>
<keyword evidence="7 10" id="KW-0648">Protein biosynthesis</keyword>
<comment type="catalytic activity">
    <reaction evidence="9 10">
        <text>tRNA(Ile) + L-isoleucine + ATP = L-isoleucyl-tRNA(Ile) + AMP + diphosphate</text>
        <dbReference type="Rhea" id="RHEA:11060"/>
        <dbReference type="Rhea" id="RHEA-COMP:9666"/>
        <dbReference type="Rhea" id="RHEA-COMP:9695"/>
        <dbReference type="ChEBI" id="CHEBI:30616"/>
        <dbReference type="ChEBI" id="CHEBI:33019"/>
        <dbReference type="ChEBI" id="CHEBI:58045"/>
        <dbReference type="ChEBI" id="CHEBI:78442"/>
        <dbReference type="ChEBI" id="CHEBI:78528"/>
        <dbReference type="ChEBI" id="CHEBI:456215"/>
        <dbReference type="EC" id="6.1.1.5"/>
    </reaction>
</comment>
<dbReference type="SUPFAM" id="SSF50677">
    <property type="entry name" value="ValRS/IleRS/LeuRS editing domain"/>
    <property type="match status" value="1"/>
</dbReference>
<evidence type="ECO:0000256" key="7">
    <source>
        <dbReference type="ARBA" id="ARBA00022917"/>
    </source>
</evidence>
<comment type="caution">
    <text evidence="10">Lacks conserved residue(s) required for the propagation of feature annotation.</text>
</comment>
<evidence type="ECO:0000256" key="5">
    <source>
        <dbReference type="ARBA" id="ARBA00022833"/>
    </source>
</evidence>
<evidence type="ECO:0000313" key="13">
    <source>
        <dbReference type="EMBL" id="AFZ70457.1"/>
    </source>
</evidence>
<comment type="cofactor">
    <cofactor evidence="10">
        <name>Zn(2+)</name>
        <dbReference type="ChEBI" id="CHEBI:29105"/>
    </cofactor>
</comment>
<protein>
    <recommendedName>
        <fullName evidence="10">Isoleucine--tRNA ligase</fullName>
        <ecNumber evidence="10">6.1.1.5</ecNumber>
    </recommendedName>
    <alternativeName>
        <fullName evidence="10">Isoleucyl-tRNA synthetase</fullName>
        <shortName evidence="10">IleRS</shortName>
    </alternativeName>
</protein>
<feature type="domain" description="Aminoacyl-tRNA synthetase class Ia" evidence="11">
    <location>
        <begin position="24"/>
        <end position="640"/>
    </location>
</feature>
<dbReference type="HOGENOM" id="CLU_001493_1_1_2"/>
<comment type="subunit">
    <text evidence="10">Monomer.</text>
</comment>
<dbReference type="KEGG" id="clg:Calag_0712"/>
<dbReference type="GO" id="GO:0002161">
    <property type="term" value="F:aminoacyl-tRNA deacylase activity"/>
    <property type="evidence" value="ECO:0007669"/>
    <property type="project" value="InterPro"/>
</dbReference>
<gene>
    <name evidence="10" type="primary">ileS</name>
    <name evidence="13" type="ordered locus">Calag_0712</name>
</gene>
<dbReference type="PANTHER" id="PTHR42780">
    <property type="entry name" value="SOLEUCYL-TRNA SYNTHETASE"/>
    <property type="match status" value="1"/>
</dbReference>
<comment type="domain">
    <text evidence="10">IleRS has two distinct active sites: one for aminoacylation and one for editing. The misactivated valine is translocated from the active site to the editing site, which sterically excludes the correctly activated isoleucine. The single editing site contains two valyl binding pockets, one specific for each substrate (Val-AMP or Val-tRNA(Ile)).</text>
</comment>
<evidence type="ECO:0000256" key="10">
    <source>
        <dbReference type="HAMAP-Rule" id="MF_02003"/>
    </source>
</evidence>
<organism evidence="13 14">
    <name type="scientific">Caldisphaera lagunensis (strain DSM 15908 / JCM 11604 / ANMR 0165 / IC-154)</name>
    <dbReference type="NCBI Taxonomy" id="1056495"/>
    <lineage>
        <taxon>Archaea</taxon>
        <taxon>Thermoproteota</taxon>
        <taxon>Thermoprotei</taxon>
        <taxon>Acidilobales</taxon>
        <taxon>Caldisphaeraceae</taxon>
        <taxon>Caldisphaera</taxon>
    </lineage>
</organism>
<dbReference type="InterPro" id="IPR014729">
    <property type="entry name" value="Rossmann-like_a/b/a_fold"/>
</dbReference>
<dbReference type="EMBL" id="CP003378">
    <property type="protein sequence ID" value="AFZ70457.1"/>
    <property type="molecule type" value="Genomic_DNA"/>
</dbReference>
<comment type="similarity">
    <text evidence="10">Belongs to the class-I aminoacyl-tRNA synthetase family. IleS type 2 subfamily.</text>
</comment>
<evidence type="ECO:0000256" key="1">
    <source>
        <dbReference type="ARBA" id="ARBA00022490"/>
    </source>
</evidence>
<dbReference type="InterPro" id="IPR002301">
    <property type="entry name" value="Ile-tRNA-ligase"/>
</dbReference>
<evidence type="ECO:0000256" key="3">
    <source>
        <dbReference type="ARBA" id="ARBA00022723"/>
    </source>
</evidence>
<dbReference type="SUPFAM" id="SSF47323">
    <property type="entry name" value="Anticodon-binding domain of a subclass of class I aminoacyl-tRNA synthetases"/>
    <property type="match status" value="2"/>
</dbReference>
<feature type="short sequence motif" description="'KMSKS' region" evidence="10">
    <location>
        <begin position="602"/>
        <end position="606"/>
    </location>
</feature>
<feature type="domain" description="Methionyl/Valyl/Leucyl/Isoleucyl-tRNA synthetase anticodon-binding" evidence="12">
    <location>
        <begin position="687"/>
        <end position="840"/>
    </location>
</feature>
<dbReference type="NCBIfam" id="TIGR00392">
    <property type="entry name" value="ileS"/>
    <property type="match status" value="1"/>
</dbReference>
<evidence type="ECO:0000256" key="9">
    <source>
        <dbReference type="ARBA" id="ARBA00048359"/>
    </source>
</evidence>
<accession>L0ABE4</accession>
<dbReference type="InterPro" id="IPR009080">
    <property type="entry name" value="tRNAsynth_Ia_anticodon-bd"/>
</dbReference>
<dbReference type="PANTHER" id="PTHR42780:SF1">
    <property type="entry name" value="ISOLEUCINE--TRNA LIGASE, CYTOPLASMIC"/>
    <property type="match status" value="1"/>
</dbReference>
<dbReference type="Gene3D" id="3.40.50.620">
    <property type="entry name" value="HUPs"/>
    <property type="match status" value="2"/>
</dbReference>
<dbReference type="GO" id="GO:0000049">
    <property type="term" value="F:tRNA binding"/>
    <property type="evidence" value="ECO:0007669"/>
    <property type="project" value="InterPro"/>
</dbReference>
<dbReference type="eggNOG" id="arCOG00807">
    <property type="taxonomic scope" value="Archaea"/>
</dbReference>
<dbReference type="InterPro" id="IPR023586">
    <property type="entry name" value="Ile-tRNA-ligase_type2"/>
</dbReference>
<reference evidence="14" key="1">
    <citation type="submission" date="2012-03" db="EMBL/GenBank/DDBJ databases">
        <title>Complete genome of Caldisphaera lagunensis DSM 15908.</title>
        <authorList>
            <person name="Lucas S."/>
            <person name="Copeland A."/>
            <person name="Lapidus A."/>
            <person name="Glavina del Rio T."/>
            <person name="Dalin E."/>
            <person name="Tice H."/>
            <person name="Bruce D."/>
            <person name="Goodwin L."/>
            <person name="Pitluck S."/>
            <person name="Peters L."/>
            <person name="Mikhailova N."/>
            <person name="Teshima H."/>
            <person name="Kyrpides N."/>
            <person name="Mavromatis K."/>
            <person name="Ivanova N."/>
            <person name="Brettin T."/>
            <person name="Detter J.C."/>
            <person name="Han C."/>
            <person name="Larimer F."/>
            <person name="Land M."/>
            <person name="Hauser L."/>
            <person name="Markowitz V."/>
            <person name="Cheng J.-F."/>
            <person name="Hugenholtz P."/>
            <person name="Woyke T."/>
            <person name="Wu D."/>
            <person name="Spring S."/>
            <person name="Schroeder M."/>
            <person name="Brambilla E."/>
            <person name="Klenk H.-P."/>
            <person name="Eisen J.A."/>
        </authorList>
    </citation>
    <scope>NUCLEOTIDE SEQUENCE [LARGE SCALE GENOMIC DNA]</scope>
    <source>
        <strain evidence="14">DSM 15908 / JCM 11604 / IC-154</strain>
    </source>
</reference>
<dbReference type="InterPro" id="IPR002300">
    <property type="entry name" value="aa-tRNA-synth_Ia"/>
</dbReference>
<dbReference type="EC" id="6.1.1.5" evidence="10"/>
<dbReference type="SUPFAM" id="SSF52374">
    <property type="entry name" value="Nucleotidylyl transferase"/>
    <property type="match status" value="1"/>
</dbReference>
<keyword evidence="6 10" id="KW-0067">ATP-binding</keyword>
<dbReference type="Gene3D" id="1.10.730.10">
    <property type="entry name" value="Isoleucyl-tRNA Synthetase, Domain 1"/>
    <property type="match status" value="1"/>
</dbReference>
<evidence type="ECO:0000256" key="4">
    <source>
        <dbReference type="ARBA" id="ARBA00022741"/>
    </source>
</evidence>
<evidence type="ECO:0000259" key="12">
    <source>
        <dbReference type="Pfam" id="PF08264"/>
    </source>
</evidence>
<evidence type="ECO:0000256" key="8">
    <source>
        <dbReference type="ARBA" id="ARBA00023146"/>
    </source>
</evidence>
<dbReference type="CDD" id="cd00818">
    <property type="entry name" value="IleRS_core"/>
    <property type="match status" value="1"/>
</dbReference>
<keyword evidence="4 10" id="KW-0547">Nucleotide-binding</keyword>
<keyword evidence="1 10" id="KW-0963">Cytoplasm</keyword>
<dbReference type="GO" id="GO:0005524">
    <property type="term" value="F:ATP binding"/>
    <property type="evidence" value="ECO:0007669"/>
    <property type="project" value="UniProtKB-UniRule"/>
</dbReference>
<dbReference type="InterPro" id="IPR013155">
    <property type="entry name" value="M/V/L/I-tRNA-synth_anticd-bd"/>
</dbReference>
<dbReference type="HAMAP" id="MF_02003">
    <property type="entry name" value="Ile_tRNA_synth_type2"/>
    <property type="match status" value="1"/>
</dbReference>
<evidence type="ECO:0000313" key="14">
    <source>
        <dbReference type="Proteomes" id="UP000010469"/>
    </source>
</evidence>
<evidence type="ECO:0000256" key="6">
    <source>
        <dbReference type="ARBA" id="ARBA00022840"/>
    </source>
</evidence>
<proteinExistence type="inferred from homology"/>